<feature type="transmembrane region" description="Helical" evidence="1">
    <location>
        <begin position="55"/>
        <end position="79"/>
    </location>
</feature>
<dbReference type="Proteomes" id="UP001185254">
    <property type="component" value="Unassembled WGS sequence"/>
</dbReference>
<comment type="caution">
    <text evidence="2">The sequence shown here is derived from an EMBL/GenBank/DDBJ whole genome shotgun (WGS) entry which is preliminary data.</text>
</comment>
<name>A0ABU1KZ01_9BURK</name>
<sequence>MLAKFLSPYVSALHGAAWNLQQNFEGLGLSSSSYLERSSAGQIVSSYWSPGEATLIYLGLLLLIWMILAALLLLCGYVLAGKPGAAGMLFVELIPGISNMAGAWPNIGFAPDEYVIDGTGVLGTGHGMAPLILIGVVSGWCLSVLAIDYARGRWRIGDRFWSAFDHVWYAAGLLAGIFFVADSQVALHTQELQNTSRQAQQSSAYLLKQVSAFDKWCRANHLSTRVSCLWATDVQQTLLDYSTSDARVFAPFGPVTSQDIYVGREMRTKVTDIDQIRREIASYNMELCPAKRINANISVSSHPSAQCQTTPAAFRTSVPEPLDGKVDKSGYFDTTALASEDIIPSLVTSRSQVEKQLSTSEQDRRSRHLRWAYYLLFSVVAGAKTSNATDKLFKLTKREDHEMRRGPHAARRFWDVVCAVVRFCFRSLAFALRVAAALLRKPIARKPRQIQHTDTVD</sequence>
<reference evidence="2 3" key="1">
    <citation type="submission" date="2023-07" db="EMBL/GenBank/DDBJ databases">
        <title>Sorghum-associated microbial communities from plants grown in Nebraska, USA.</title>
        <authorList>
            <person name="Schachtman D."/>
        </authorList>
    </citation>
    <scope>NUCLEOTIDE SEQUENCE [LARGE SCALE GENOMIC DNA]</scope>
    <source>
        <strain evidence="2 3">DS1039</strain>
    </source>
</reference>
<evidence type="ECO:0000256" key="1">
    <source>
        <dbReference type="SAM" id="Phobius"/>
    </source>
</evidence>
<keyword evidence="1" id="KW-0812">Transmembrane</keyword>
<organism evidence="2 3">
    <name type="scientific">Paraburkholderia caledonica</name>
    <dbReference type="NCBI Taxonomy" id="134536"/>
    <lineage>
        <taxon>Bacteria</taxon>
        <taxon>Pseudomonadati</taxon>
        <taxon>Pseudomonadota</taxon>
        <taxon>Betaproteobacteria</taxon>
        <taxon>Burkholderiales</taxon>
        <taxon>Burkholderiaceae</taxon>
        <taxon>Paraburkholderia</taxon>
    </lineage>
</organism>
<keyword evidence="1" id="KW-0472">Membrane</keyword>
<evidence type="ECO:0000313" key="2">
    <source>
        <dbReference type="EMBL" id="MDR6376208.1"/>
    </source>
</evidence>
<feature type="transmembrane region" description="Helical" evidence="1">
    <location>
        <begin position="167"/>
        <end position="187"/>
    </location>
</feature>
<keyword evidence="3" id="KW-1185">Reference proteome</keyword>
<keyword evidence="1" id="KW-1133">Transmembrane helix</keyword>
<proteinExistence type="predicted"/>
<dbReference type="EMBL" id="JAVDQN010000002">
    <property type="protein sequence ID" value="MDR6376208.1"/>
    <property type="molecule type" value="Genomic_DNA"/>
</dbReference>
<dbReference type="RefSeq" id="WP_310066623.1">
    <property type="nucleotide sequence ID" value="NZ_JAVDQN010000002.1"/>
</dbReference>
<feature type="transmembrane region" description="Helical" evidence="1">
    <location>
        <begin position="86"/>
        <end position="107"/>
    </location>
</feature>
<protein>
    <submittedName>
        <fullName evidence="2">Uncharacterized protein</fullName>
    </submittedName>
</protein>
<accession>A0ABU1KZ01</accession>
<feature type="transmembrane region" description="Helical" evidence="1">
    <location>
        <begin position="127"/>
        <end position="147"/>
    </location>
</feature>
<evidence type="ECO:0000313" key="3">
    <source>
        <dbReference type="Proteomes" id="UP001185254"/>
    </source>
</evidence>
<gene>
    <name evidence="2" type="ORF">J2776_002908</name>
</gene>